<keyword evidence="3" id="KW-1185">Reference proteome</keyword>
<keyword evidence="1" id="KW-0472">Membrane</keyword>
<organism evidence="2 3">
    <name type="scientific">Actinomycetospora aeridis</name>
    <dbReference type="NCBI Taxonomy" id="3129231"/>
    <lineage>
        <taxon>Bacteria</taxon>
        <taxon>Bacillati</taxon>
        <taxon>Actinomycetota</taxon>
        <taxon>Actinomycetes</taxon>
        <taxon>Pseudonocardiales</taxon>
        <taxon>Pseudonocardiaceae</taxon>
        <taxon>Actinomycetospora</taxon>
    </lineage>
</organism>
<name>A0ABU8N663_9PSEU</name>
<keyword evidence="1" id="KW-1133">Transmembrane helix</keyword>
<feature type="transmembrane region" description="Helical" evidence="1">
    <location>
        <begin position="42"/>
        <end position="61"/>
    </location>
</feature>
<evidence type="ECO:0000256" key="1">
    <source>
        <dbReference type="SAM" id="Phobius"/>
    </source>
</evidence>
<feature type="transmembrane region" description="Helical" evidence="1">
    <location>
        <begin position="12"/>
        <end position="36"/>
    </location>
</feature>
<gene>
    <name evidence="2" type="ORF">WCD41_15635</name>
</gene>
<evidence type="ECO:0000313" key="2">
    <source>
        <dbReference type="EMBL" id="MEJ2887891.1"/>
    </source>
</evidence>
<sequence length="142" mass="14140">MSGNRALTRRRALGLGGGAVVLGGVLAVVVLALYPTLDPDDAGRGLVLVGGLCSALLVSAGGQRVRRAPRDGLVRALVVFAVVSAVVGTVLVPLAAGGWTPVAVVGALAALALVALAVASRRWFPAGRPDQPATTGLPRVHG</sequence>
<comment type="caution">
    <text evidence="2">The sequence shown here is derived from an EMBL/GenBank/DDBJ whole genome shotgun (WGS) entry which is preliminary data.</text>
</comment>
<feature type="transmembrane region" description="Helical" evidence="1">
    <location>
        <begin position="73"/>
        <end position="96"/>
    </location>
</feature>
<keyword evidence="1" id="KW-0812">Transmembrane</keyword>
<reference evidence="2 3" key="1">
    <citation type="submission" date="2024-03" db="EMBL/GenBank/DDBJ databases">
        <title>Actinomycetospora sp. OC33-EN06, a novel actinomycete isolated from wild orchid (Aerides multiflora).</title>
        <authorList>
            <person name="Suriyachadkun C."/>
        </authorList>
    </citation>
    <scope>NUCLEOTIDE SEQUENCE [LARGE SCALE GENOMIC DNA]</scope>
    <source>
        <strain evidence="2 3">OC33-EN06</strain>
    </source>
</reference>
<accession>A0ABU8N663</accession>
<evidence type="ECO:0000313" key="3">
    <source>
        <dbReference type="Proteomes" id="UP001370100"/>
    </source>
</evidence>
<proteinExistence type="predicted"/>
<dbReference type="EMBL" id="JBBEGL010000004">
    <property type="protein sequence ID" value="MEJ2887891.1"/>
    <property type="molecule type" value="Genomic_DNA"/>
</dbReference>
<feature type="transmembrane region" description="Helical" evidence="1">
    <location>
        <begin position="102"/>
        <end position="119"/>
    </location>
</feature>
<protein>
    <submittedName>
        <fullName evidence="2">Uncharacterized protein</fullName>
    </submittedName>
</protein>
<dbReference type="Proteomes" id="UP001370100">
    <property type="component" value="Unassembled WGS sequence"/>
</dbReference>
<dbReference type="RefSeq" id="WP_337714381.1">
    <property type="nucleotide sequence ID" value="NZ_JBBEGL010000004.1"/>
</dbReference>